<dbReference type="Proteomes" id="UP000290289">
    <property type="component" value="Chromosome 10"/>
</dbReference>
<dbReference type="SUPFAM" id="SSF56112">
    <property type="entry name" value="Protein kinase-like (PK-like)"/>
    <property type="match status" value="1"/>
</dbReference>
<sequence length="59" mass="6879">MEFATMVGCLWYKNLVQLHGWCCEGNELVLVYEYTQWKPQLSSSQKLEFSNCSILEAKT</sequence>
<evidence type="ECO:0008006" key="3">
    <source>
        <dbReference type="Google" id="ProtNLM"/>
    </source>
</evidence>
<keyword evidence="2" id="KW-1185">Reference proteome</keyword>
<dbReference type="AlphaFoldDB" id="A0A498IQX0"/>
<dbReference type="Gene3D" id="3.30.200.20">
    <property type="entry name" value="Phosphorylase Kinase, domain 1"/>
    <property type="match status" value="1"/>
</dbReference>
<reference evidence="1 2" key="1">
    <citation type="submission" date="2018-10" db="EMBL/GenBank/DDBJ databases">
        <title>A high-quality apple genome assembly.</title>
        <authorList>
            <person name="Hu J."/>
        </authorList>
    </citation>
    <scope>NUCLEOTIDE SEQUENCE [LARGE SCALE GENOMIC DNA]</scope>
    <source>
        <strain evidence="2">cv. HFTH1</strain>
        <tissue evidence="1">Young leaf</tissue>
    </source>
</reference>
<comment type="caution">
    <text evidence="1">The sequence shown here is derived from an EMBL/GenBank/DDBJ whole genome shotgun (WGS) entry which is preliminary data.</text>
</comment>
<protein>
    <recommendedName>
        <fullName evidence="3">Serine-threonine/tyrosine-protein kinase catalytic domain-containing protein</fullName>
    </recommendedName>
</protein>
<proteinExistence type="predicted"/>
<accession>A0A498IQX0</accession>
<dbReference type="InterPro" id="IPR011009">
    <property type="entry name" value="Kinase-like_dom_sf"/>
</dbReference>
<organism evidence="1 2">
    <name type="scientific">Malus domestica</name>
    <name type="common">Apple</name>
    <name type="synonym">Pyrus malus</name>
    <dbReference type="NCBI Taxonomy" id="3750"/>
    <lineage>
        <taxon>Eukaryota</taxon>
        <taxon>Viridiplantae</taxon>
        <taxon>Streptophyta</taxon>
        <taxon>Embryophyta</taxon>
        <taxon>Tracheophyta</taxon>
        <taxon>Spermatophyta</taxon>
        <taxon>Magnoliopsida</taxon>
        <taxon>eudicotyledons</taxon>
        <taxon>Gunneridae</taxon>
        <taxon>Pentapetalae</taxon>
        <taxon>rosids</taxon>
        <taxon>fabids</taxon>
        <taxon>Rosales</taxon>
        <taxon>Rosaceae</taxon>
        <taxon>Amygdaloideae</taxon>
        <taxon>Maleae</taxon>
        <taxon>Malus</taxon>
    </lineage>
</organism>
<dbReference type="EMBL" id="RDQH01000336">
    <property type="protein sequence ID" value="RXH85599.1"/>
    <property type="molecule type" value="Genomic_DNA"/>
</dbReference>
<gene>
    <name evidence="1" type="ORF">DVH24_009420</name>
</gene>
<evidence type="ECO:0000313" key="2">
    <source>
        <dbReference type="Proteomes" id="UP000290289"/>
    </source>
</evidence>
<name>A0A498IQX0_MALDO</name>
<evidence type="ECO:0000313" key="1">
    <source>
        <dbReference type="EMBL" id="RXH85599.1"/>
    </source>
</evidence>